<dbReference type="EMBL" id="KU213916">
    <property type="protein sequence ID" value="ANC95021.1"/>
    <property type="molecule type" value="mRNA"/>
</dbReference>
<accession>A0A172MB66</accession>
<dbReference type="InterPro" id="IPR006040">
    <property type="entry name" value="Allergen_Ole_e_I_CS"/>
</dbReference>
<dbReference type="InterPro" id="IPR006041">
    <property type="entry name" value="Pollen_Ole_e1_allergen"/>
</dbReference>
<evidence type="ECO:0000256" key="3">
    <source>
        <dbReference type="SAM" id="SignalP"/>
    </source>
</evidence>
<evidence type="ECO:0000256" key="1">
    <source>
        <dbReference type="ARBA" id="ARBA00010049"/>
    </source>
</evidence>
<feature type="signal peptide" evidence="3">
    <location>
        <begin position="1"/>
        <end position="22"/>
    </location>
</feature>
<dbReference type="PANTHER" id="PTHR31614:SF34">
    <property type="entry name" value="POLLEN-SPECIFIC PROTEIN C13"/>
    <property type="match status" value="1"/>
</dbReference>
<proteinExistence type="evidence at transcript level"/>
<name>A0A172MB66_PHAAO</name>
<gene>
    <name evidence="4" type="primary">C13L</name>
</gene>
<keyword evidence="3" id="KW-0732">Signal</keyword>
<organism evidence="4">
    <name type="scientific">Phalaenopsis aphrodite subsp. formosana</name>
    <name type="common">Moth orchid</name>
    <dbReference type="NCBI Taxonomy" id="308872"/>
    <lineage>
        <taxon>Eukaryota</taxon>
        <taxon>Viridiplantae</taxon>
        <taxon>Streptophyta</taxon>
        <taxon>Embryophyta</taxon>
        <taxon>Tracheophyta</taxon>
        <taxon>Spermatophyta</taxon>
        <taxon>Magnoliopsida</taxon>
        <taxon>Liliopsida</taxon>
        <taxon>Asparagales</taxon>
        <taxon>Orchidaceae</taxon>
        <taxon>Epidendroideae</taxon>
        <taxon>Vandeae</taxon>
        <taxon>Aeridinae</taxon>
        <taxon>Phalaenopsis</taxon>
    </lineage>
</organism>
<evidence type="ECO:0000313" key="4">
    <source>
        <dbReference type="EMBL" id="ANC95021.1"/>
    </source>
</evidence>
<reference evidence="4" key="2">
    <citation type="journal article" date="2016" name="Plant Reprod.">
        <title>The long pollen tube journey and in vitro pollen germination of Phalaenopsis orchids.</title>
        <authorList>
            <person name="Chen J.C."/>
            <person name="Fang S.C."/>
        </authorList>
    </citation>
    <scope>NUCLEOTIDE SEQUENCE</scope>
</reference>
<evidence type="ECO:0000256" key="2">
    <source>
        <dbReference type="ARBA" id="ARBA00023157"/>
    </source>
</evidence>
<dbReference type="PANTHER" id="PTHR31614">
    <property type="entry name" value="PROTEIN DOWNSTREAM OF FLC-RELATED"/>
    <property type="match status" value="1"/>
</dbReference>
<comment type="similarity">
    <text evidence="1">Belongs to the Ole e I family.</text>
</comment>
<dbReference type="PROSITE" id="PS00925">
    <property type="entry name" value="OLEEI"/>
    <property type="match status" value="1"/>
</dbReference>
<dbReference type="Pfam" id="PF01190">
    <property type="entry name" value="Pollen_Ole_e_1"/>
    <property type="match status" value="1"/>
</dbReference>
<protein>
    <submittedName>
        <fullName evidence="4">C13L</fullName>
    </submittedName>
</protein>
<keyword evidence="2" id="KW-1015">Disulfide bond</keyword>
<feature type="chain" id="PRO_5007999435" evidence="3">
    <location>
        <begin position="23"/>
        <end position="160"/>
    </location>
</feature>
<reference evidence="4" key="1">
    <citation type="submission" date="2015-11" db="EMBL/GenBank/DDBJ databases">
        <authorList>
            <person name="Zhang Y."/>
            <person name="Guo Z."/>
        </authorList>
    </citation>
    <scope>NUCLEOTIDE SEQUENCE</scope>
</reference>
<dbReference type="GO" id="GO:0005615">
    <property type="term" value="C:extracellular space"/>
    <property type="evidence" value="ECO:0007669"/>
    <property type="project" value="InterPro"/>
</dbReference>
<sequence>MAKLQLFPIFAAFCLFVGVAVATDVHFEVQGRVYCDNCRAGFVTNITEYIEGAVVRLECKHFQNDAVEHSIEAVSGADGYYTFIVPNDHEEEICYVKLIKSPRADCAEFVENREQARILLTENSGQANNLRYANALGFLKDVALPVCPELLKAYEADDDF</sequence>
<dbReference type="AlphaFoldDB" id="A0A172MB66"/>